<dbReference type="Gene3D" id="1.25.40.20">
    <property type="entry name" value="Ankyrin repeat-containing domain"/>
    <property type="match status" value="4"/>
</dbReference>
<dbReference type="PANTHER" id="PTHR46586">
    <property type="entry name" value="ANKYRIN REPEAT-CONTAINING PROTEIN"/>
    <property type="match status" value="1"/>
</dbReference>
<dbReference type="PANTHER" id="PTHR46586:SF3">
    <property type="entry name" value="ANKYRIN REPEAT-CONTAINING PROTEIN"/>
    <property type="match status" value="1"/>
</dbReference>
<dbReference type="SMART" id="SM00248">
    <property type="entry name" value="ANK"/>
    <property type="match status" value="6"/>
</dbReference>
<dbReference type="Pfam" id="PF13637">
    <property type="entry name" value="Ank_4"/>
    <property type="match status" value="2"/>
</dbReference>
<comment type="caution">
    <text evidence="1">The sequence shown here is derived from an EMBL/GenBank/DDBJ whole genome shotgun (WGS) entry which is preliminary data.</text>
</comment>
<dbReference type="InterPro" id="IPR002110">
    <property type="entry name" value="Ankyrin_rpt"/>
</dbReference>
<dbReference type="InterPro" id="IPR036770">
    <property type="entry name" value="Ankyrin_rpt-contain_sf"/>
</dbReference>
<dbReference type="EMBL" id="QXFW01000502">
    <property type="protein sequence ID" value="KAE9010343.1"/>
    <property type="molecule type" value="Genomic_DNA"/>
</dbReference>
<reference evidence="1 2" key="1">
    <citation type="submission" date="2018-09" db="EMBL/GenBank/DDBJ databases">
        <title>Genomic investigation of the strawberry pathogen Phytophthora fragariae indicates pathogenicity is determined by transcriptional variation in three key races.</title>
        <authorList>
            <person name="Adams T.M."/>
            <person name="Armitage A.D."/>
            <person name="Sobczyk M.K."/>
            <person name="Bates H.J."/>
            <person name="Dunwell J.M."/>
            <person name="Nellist C.F."/>
            <person name="Harrison R.J."/>
        </authorList>
    </citation>
    <scope>NUCLEOTIDE SEQUENCE [LARGE SCALE GENOMIC DNA]</scope>
    <source>
        <strain evidence="1 2">SCRP245</strain>
    </source>
</reference>
<accession>A0A6A3L3X5</accession>
<dbReference type="SUPFAM" id="SSF140860">
    <property type="entry name" value="Pseudo ankyrin repeat-like"/>
    <property type="match status" value="1"/>
</dbReference>
<gene>
    <name evidence="1" type="ORF">PF011_g9863</name>
</gene>
<name>A0A6A3L3X5_9STRA</name>
<dbReference type="SUPFAM" id="SSF48403">
    <property type="entry name" value="Ankyrin repeat"/>
    <property type="match status" value="2"/>
</dbReference>
<organism evidence="1 2">
    <name type="scientific">Phytophthora fragariae</name>
    <dbReference type="NCBI Taxonomy" id="53985"/>
    <lineage>
        <taxon>Eukaryota</taxon>
        <taxon>Sar</taxon>
        <taxon>Stramenopiles</taxon>
        <taxon>Oomycota</taxon>
        <taxon>Peronosporomycetes</taxon>
        <taxon>Peronosporales</taxon>
        <taxon>Peronosporaceae</taxon>
        <taxon>Phytophthora</taxon>
    </lineage>
</organism>
<dbReference type="AlphaFoldDB" id="A0A6A3L3X5"/>
<proteinExistence type="predicted"/>
<evidence type="ECO:0000313" key="1">
    <source>
        <dbReference type="EMBL" id="KAE9010343.1"/>
    </source>
</evidence>
<evidence type="ECO:0000313" key="2">
    <source>
        <dbReference type="Proteomes" id="UP000460718"/>
    </source>
</evidence>
<sequence length="975" mass="109588">MPQPEPLVVVRFLFRNKPELSSLTHVAATVSVFLDASVELPLHKACKLESLPLLNRIWASTVDVEPGQDPSWSVRNLLRTEKPHYLHYQFSKCLLEAINVQSLSLVKWLFEHFPNIPVRQELVASAAGAGAFDILKYFYANETTFEETAEWPRDVEWGGFDALEAAKSGHSDIVKWLYKEVEEDRDDDKMMYYAVASGDVELVRWLQKEKEISPSCGFHHAAAKGCFEVIRSFLREHTNGTGVLLKAAEHGHLSIVRWVIDRNLEDDDSSSDSEEEVGGGLMYGADDLPFHITALGGEASLSIHVAAVNGHLEVAQYLQEQVDSAVRESDRIKENRRRVRMLRKLSVYVGSSHQAQPISSETMLHAAKRGLLEVVKWLYSEFGADRRINLFDEGTHRENETFAATLAMDAAAMNGHLDVVKYLHQVAPTHETEVSRARKRRKTGLENMNVFIGGKRFQHASIKCTAEAMDGAAANNHLEVVKWLHDNRTEGCTPLGMALAAASGHVEMMEWLHSNCNIGTTGAMDAAVINGRLDALKWLHKHTSSTCSTDAMDIAAFNGHFAVVQWLHEHTSAGSLSGALETVKCWSSLIITHVRLVLAAYSIHDSHIVDTTSVFVDSAVEMAFCEACKLNSVALLERIWNGSHPETSPSPADLGPGNGPKWSRRHYLRTDKHYNRFQFQGAIVEAAKHQELEKAMEMVQWLYDHFHGCIVPFGAVSAAASHGHLEILKFFKKHEISGKLGDDRDEIEAEWGNVVRWGRRDMEAAAENNHFDIFWWLHKHAPAPRYLNNVMKSALRDGNLLMLDWIQAHYLARRDGSQNNVGSQDDAGIGDTAESLLSERRFFMADAIIGGQLVALEWLLDNGYDAGDNHCNWVILAALQTNLLDILDWLIETKVVEAGRILNVAAEEGRLDVAKDFYACYWHKICAQHDYPLEPQELWVSQRETLWITSDTMISAEIRDMRNAVDDSPTENFYY</sequence>
<protein>
    <submittedName>
        <fullName evidence="1">Uncharacterized protein</fullName>
    </submittedName>
</protein>
<dbReference type="Proteomes" id="UP000460718">
    <property type="component" value="Unassembled WGS sequence"/>
</dbReference>
<dbReference type="InterPro" id="IPR052050">
    <property type="entry name" value="SecEffector_AnkRepeat"/>
</dbReference>